<dbReference type="AlphaFoldDB" id="A0A382Z8F4"/>
<protein>
    <recommendedName>
        <fullName evidence="3">Methyltransferase domain-containing protein</fullName>
    </recommendedName>
</protein>
<dbReference type="GO" id="GO:0008757">
    <property type="term" value="F:S-adenosylmethionine-dependent methyltransferase activity"/>
    <property type="evidence" value="ECO:0007669"/>
    <property type="project" value="InterPro"/>
</dbReference>
<proteinExistence type="predicted"/>
<reference evidence="4" key="1">
    <citation type="submission" date="2018-05" db="EMBL/GenBank/DDBJ databases">
        <authorList>
            <person name="Lanie J.A."/>
            <person name="Ng W.-L."/>
            <person name="Kazmierczak K.M."/>
            <person name="Andrzejewski T.M."/>
            <person name="Davidsen T.M."/>
            <person name="Wayne K.J."/>
            <person name="Tettelin H."/>
            <person name="Glass J.I."/>
            <person name="Rusch D."/>
            <person name="Podicherti R."/>
            <person name="Tsui H.-C.T."/>
            <person name="Winkler M.E."/>
        </authorList>
    </citation>
    <scope>NUCLEOTIDE SEQUENCE</scope>
</reference>
<dbReference type="PANTHER" id="PTHR43861:SF1">
    <property type="entry name" value="TRANS-ACONITATE 2-METHYLTRANSFERASE"/>
    <property type="match status" value="1"/>
</dbReference>
<name>A0A382Z8F4_9ZZZZ</name>
<dbReference type="InterPro" id="IPR041698">
    <property type="entry name" value="Methyltransf_25"/>
</dbReference>
<dbReference type="Gene3D" id="3.40.50.150">
    <property type="entry name" value="Vaccinia Virus protein VP39"/>
    <property type="match status" value="1"/>
</dbReference>
<dbReference type="InterPro" id="IPR029063">
    <property type="entry name" value="SAM-dependent_MTases_sf"/>
</dbReference>
<evidence type="ECO:0000256" key="1">
    <source>
        <dbReference type="ARBA" id="ARBA00022603"/>
    </source>
</evidence>
<evidence type="ECO:0000259" key="3">
    <source>
        <dbReference type="Pfam" id="PF13649"/>
    </source>
</evidence>
<gene>
    <name evidence="4" type="ORF">METZ01_LOCUS444648</name>
</gene>
<keyword evidence="2" id="KW-0808">Transferase</keyword>
<feature type="domain" description="Methyltransferase" evidence="3">
    <location>
        <begin position="4"/>
        <end position="85"/>
    </location>
</feature>
<sequence length="221" mass="24298">SLGLLQRIGPSGSLLAVDLSRIMLNRAVERAEEAGASNAKFVEVDAQVHDFPAGFFDAAYSRFGIMFFEDPVTAFRNIRSALNPGARLAFVCWADRQENSWISYPARVARQLLELPDAPPEGAPGMFSMEKEGRIRHILQDAGWSGISVEVFETENLIGSDVEDAADFISKMGPMSEPFAKAEPLLQEKILTALKEALQPYEASDGVRMKFCNWIVSAVSP</sequence>
<dbReference type="PANTHER" id="PTHR43861">
    <property type="entry name" value="TRANS-ACONITATE 2-METHYLTRANSFERASE-RELATED"/>
    <property type="match status" value="1"/>
</dbReference>
<feature type="non-terminal residue" evidence="4">
    <location>
        <position position="1"/>
    </location>
</feature>
<dbReference type="Pfam" id="PF13649">
    <property type="entry name" value="Methyltransf_25"/>
    <property type="match status" value="1"/>
</dbReference>
<organism evidence="4">
    <name type="scientific">marine metagenome</name>
    <dbReference type="NCBI Taxonomy" id="408172"/>
    <lineage>
        <taxon>unclassified sequences</taxon>
        <taxon>metagenomes</taxon>
        <taxon>ecological metagenomes</taxon>
    </lineage>
</organism>
<evidence type="ECO:0000313" key="4">
    <source>
        <dbReference type="EMBL" id="SVD91794.1"/>
    </source>
</evidence>
<dbReference type="EMBL" id="UINC01181874">
    <property type="protein sequence ID" value="SVD91794.1"/>
    <property type="molecule type" value="Genomic_DNA"/>
</dbReference>
<keyword evidence="1" id="KW-0489">Methyltransferase</keyword>
<evidence type="ECO:0000256" key="2">
    <source>
        <dbReference type="ARBA" id="ARBA00022679"/>
    </source>
</evidence>
<dbReference type="SUPFAM" id="SSF53335">
    <property type="entry name" value="S-adenosyl-L-methionine-dependent methyltransferases"/>
    <property type="match status" value="1"/>
</dbReference>
<accession>A0A382Z8F4</accession>